<evidence type="ECO:0000313" key="9">
    <source>
        <dbReference type="Proteomes" id="UP000297839"/>
    </source>
</evidence>
<dbReference type="InterPro" id="IPR050845">
    <property type="entry name" value="Cu-binding_ET"/>
</dbReference>
<dbReference type="InterPro" id="IPR008972">
    <property type="entry name" value="Cupredoxin"/>
</dbReference>
<evidence type="ECO:0000256" key="1">
    <source>
        <dbReference type="ARBA" id="ARBA00004418"/>
    </source>
</evidence>
<protein>
    <recommendedName>
        <fullName evidence="7">Blue (type 1) copper domain-containing protein</fullName>
    </recommendedName>
</protein>
<keyword evidence="4" id="KW-0186">Copper</keyword>
<evidence type="ECO:0000256" key="4">
    <source>
        <dbReference type="ARBA" id="ARBA00023008"/>
    </source>
</evidence>
<feature type="domain" description="Blue (type 1) copper" evidence="7">
    <location>
        <begin position="234"/>
        <end position="339"/>
    </location>
</feature>
<reference evidence="8 9" key="1">
    <citation type="submission" date="2019-03" db="EMBL/GenBank/DDBJ databases">
        <title>Ramlibacter sp. 18x22-1, whole genome shotgun sequence.</title>
        <authorList>
            <person name="Zhang X."/>
            <person name="Feng G."/>
            <person name="Zhu H."/>
        </authorList>
    </citation>
    <scope>NUCLEOTIDE SEQUENCE [LARGE SCALE GENOMIC DNA]</scope>
    <source>
        <strain evidence="8 9">18x22-1</strain>
    </source>
</reference>
<dbReference type="Gene3D" id="2.60.40.420">
    <property type="entry name" value="Cupredoxins - blue copper proteins"/>
    <property type="match status" value="1"/>
</dbReference>
<feature type="region of interest" description="Disordered" evidence="5">
    <location>
        <begin position="1"/>
        <end position="60"/>
    </location>
</feature>
<feature type="transmembrane region" description="Helical" evidence="6">
    <location>
        <begin position="95"/>
        <end position="112"/>
    </location>
</feature>
<evidence type="ECO:0000313" key="8">
    <source>
        <dbReference type="EMBL" id="TFZ07945.1"/>
    </source>
</evidence>
<dbReference type="Pfam" id="PF00127">
    <property type="entry name" value="Copper-bind"/>
    <property type="match status" value="1"/>
</dbReference>
<feature type="compositionally biased region" description="Basic and acidic residues" evidence="5">
    <location>
        <begin position="1"/>
        <end position="10"/>
    </location>
</feature>
<gene>
    <name evidence="8" type="ORF">EZ216_01910</name>
</gene>
<dbReference type="AlphaFoldDB" id="A0A4Z0CCJ0"/>
<dbReference type="GO" id="GO:0009055">
    <property type="term" value="F:electron transfer activity"/>
    <property type="evidence" value="ECO:0007669"/>
    <property type="project" value="InterPro"/>
</dbReference>
<dbReference type="Proteomes" id="UP000297839">
    <property type="component" value="Unassembled WGS sequence"/>
</dbReference>
<keyword evidence="3" id="KW-0574">Periplasm</keyword>
<keyword evidence="6" id="KW-0812">Transmembrane</keyword>
<dbReference type="GO" id="GO:0005507">
    <property type="term" value="F:copper ion binding"/>
    <property type="evidence" value="ECO:0007669"/>
    <property type="project" value="InterPro"/>
</dbReference>
<dbReference type="InterPro" id="IPR000923">
    <property type="entry name" value="BlueCu_1"/>
</dbReference>
<dbReference type="SUPFAM" id="SSF49503">
    <property type="entry name" value="Cupredoxins"/>
    <property type="match status" value="1"/>
</dbReference>
<proteinExistence type="predicted"/>
<keyword evidence="9" id="KW-1185">Reference proteome</keyword>
<comment type="caution">
    <text evidence="8">The sequence shown here is derived from an EMBL/GenBank/DDBJ whole genome shotgun (WGS) entry which is preliminary data.</text>
</comment>
<sequence length="362" mass="37950">MGRTQWREVGGHAPTRRRPAKRREAAAKGAISAHRGGRRLTLPWGQGPQSRHSSRDTPMQTSFTRAHATMLLRYSGISFISGAVNHGFFSGTRSFATAAVGIVLFAAAFRLEHGDDRAATWRKLLWSALLSVGLGFFTGGLQHFPDSPARSAWVVPLGFAVSVAAFVALEFPAWTKQVTRYAALGGVVVVAGSLAALQLLRANPEWLGTHAHGDDHGAATSGVAAAQVVNRSVAVAMGDDMRFSPASLHVAAGETVRISLTNRGQVDHELVIGTPAELKVHAQAMREGEAHAHGGGAAIRLAPGATGELVVTFRDAGPLEFACLIPGHFEAGMRGDIAVAQANAAPVDAAKPAPAAHGSHKH</sequence>
<feature type="transmembrane region" description="Helical" evidence="6">
    <location>
        <begin position="71"/>
        <end position="89"/>
    </location>
</feature>
<dbReference type="PANTHER" id="PTHR38439">
    <property type="entry name" value="AURACYANIN-B"/>
    <property type="match status" value="1"/>
</dbReference>
<dbReference type="PANTHER" id="PTHR38439:SF3">
    <property type="entry name" value="COPPER-RESISTANT CUPROPROTEIN COPI"/>
    <property type="match status" value="1"/>
</dbReference>
<keyword evidence="6" id="KW-0472">Membrane</keyword>
<evidence type="ECO:0000256" key="5">
    <source>
        <dbReference type="SAM" id="MobiDB-lite"/>
    </source>
</evidence>
<feature type="compositionally biased region" description="Polar residues" evidence="5">
    <location>
        <begin position="47"/>
        <end position="60"/>
    </location>
</feature>
<keyword evidence="6" id="KW-1133">Transmembrane helix</keyword>
<evidence type="ECO:0000256" key="3">
    <source>
        <dbReference type="ARBA" id="ARBA00022764"/>
    </source>
</evidence>
<dbReference type="EMBL" id="SMLK01000001">
    <property type="protein sequence ID" value="TFZ07945.1"/>
    <property type="molecule type" value="Genomic_DNA"/>
</dbReference>
<dbReference type="GO" id="GO:0042597">
    <property type="term" value="C:periplasmic space"/>
    <property type="evidence" value="ECO:0007669"/>
    <property type="project" value="UniProtKB-SubCell"/>
</dbReference>
<evidence type="ECO:0000259" key="7">
    <source>
        <dbReference type="Pfam" id="PF00127"/>
    </source>
</evidence>
<comment type="subcellular location">
    <subcellularLocation>
        <location evidence="1">Periplasm</location>
    </subcellularLocation>
</comment>
<evidence type="ECO:0000256" key="6">
    <source>
        <dbReference type="SAM" id="Phobius"/>
    </source>
</evidence>
<organism evidence="8 9">
    <name type="scientific">Ramlibacter humi</name>
    <dbReference type="NCBI Taxonomy" id="2530451"/>
    <lineage>
        <taxon>Bacteria</taxon>
        <taxon>Pseudomonadati</taxon>
        <taxon>Pseudomonadota</taxon>
        <taxon>Betaproteobacteria</taxon>
        <taxon>Burkholderiales</taxon>
        <taxon>Comamonadaceae</taxon>
        <taxon>Ramlibacter</taxon>
    </lineage>
</organism>
<feature type="transmembrane region" description="Helical" evidence="6">
    <location>
        <begin position="181"/>
        <end position="200"/>
    </location>
</feature>
<dbReference type="CDD" id="cd04211">
    <property type="entry name" value="Cupredoxin_like_2"/>
    <property type="match status" value="1"/>
</dbReference>
<name>A0A4Z0CCJ0_9BURK</name>
<dbReference type="OrthoDB" id="9816061at2"/>
<feature type="transmembrane region" description="Helical" evidence="6">
    <location>
        <begin position="150"/>
        <end position="169"/>
    </location>
</feature>
<feature type="transmembrane region" description="Helical" evidence="6">
    <location>
        <begin position="124"/>
        <end position="144"/>
    </location>
</feature>
<accession>A0A4Z0CCJ0</accession>
<keyword evidence="2" id="KW-0479">Metal-binding</keyword>
<evidence type="ECO:0000256" key="2">
    <source>
        <dbReference type="ARBA" id="ARBA00022723"/>
    </source>
</evidence>